<name>A0A1B1Z201_9BACL</name>
<dbReference type="Proteomes" id="UP000077412">
    <property type="component" value="Chromosome"/>
</dbReference>
<feature type="domain" description="Rhodanese" evidence="1">
    <location>
        <begin position="39"/>
        <end position="119"/>
    </location>
</feature>
<dbReference type="EMBL" id="CP016761">
    <property type="protein sequence ID" value="ANX11495.1"/>
    <property type="molecule type" value="Genomic_DNA"/>
</dbReference>
<dbReference type="Pfam" id="PF00581">
    <property type="entry name" value="Rhodanese"/>
    <property type="match status" value="1"/>
</dbReference>
<dbReference type="InterPro" id="IPR036873">
    <property type="entry name" value="Rhodanese-like_dom_sf"/>
</dbReference>
<dbReference type="InterPro" id="IPR001763">
    <property type="entry name" value="Rhodanese-like_dom"/>
</dbReference>
<dbReference type="OrthoDB" id="9800872at2"/>
<dbReference type="CDD" id="cd00158">
    <property type="entry name" value="RHOD"/>
    <property type="match status" value="1"/>
</dbReference>
<dbReference type="InterPro" id="IPR050229">
    <property type="entry name" value="GlpE_sulfurtransferase"/>
</dbReference>
<proteinExistence type="predicted"/>
<reference evidence="2 3" key="1">
    <citation type="submission" date="2016-08" db="EMBL/GenBank/DDBJ databases">
        <title>Complete genome sequence of Fictibacillus arsenicus G25-54, a strain with toxicity to nematodes and a potential arsenic-resistance activity.</title>
        <authorList>
            <person name="Zheng Z."/>
        </authorList>
    </citation>
    <scope>NUCLEOTIDE SEQUENCE [LARGE SCALE GENOMIC DNA]</scope>
    <source>
        <strain evidence="2 3">G25-54</strain>
    </source>
</reference>
<organism evidence="2 3">
    <name type="scientific">Fictibacillus arsenicus</name>
    <dbReference type="NCBI Taxonomy" id="255247"/>
    <lineage>
        <taxon>Bacteria</taxon>
        <taxon>Bacillati</taxon>
        <taxon>Bacillota</taxon>
        <taxon>Bacilli</taxon>
        <taxon>Bacillales</taxon>
        <taxon>Fictibacillaceae</taxon>
        <taxon>Fictibacillus</taxon>
    </lineage>
</organism>
<protein>
    <submittedName>
        <fullName evidence="2">Rhodanese</fullName>
    </submittedName>
</protein>
<keyword evidence="3" id="KW-1185">Reference proteome</keyword>
<evidence type="ECO:0000313" key="2">
    <source>
        <dbReference type="EMBL" id="ANX11495.1"/>
    </source>
</evidence>
<dbReference type="SMART" id="SM00450">
    <property type="entry name" value="RHOD"/>
    <property type="match status" value="1"/>
</dbReference>
<gene>
    <name evidence="2" type="ORF">ABE41_005705</name>
</gene>
<dbReference type="KEGG" id="far:ABE41_005705"/>
<dbReference type="Gene3D" id="3.40.250.10">
    <property type="entry name" value="Rhodanese-like domain"/>
    <property type="match status" value="1"/>
</dbReference>
<accession>A0A1B1Z201</accession>
<dbReference type="AlphaFoldDB" id="A0A1B1Z201"/>
<evidence type="ECO:0000313" key="3">
    <source>
        <dbReference type="Proteomes" id="UP000077412"/>
    </source>
</evidence>
<sequence length="119" mass="13516">MEYLNYILFGLIILFIAQRFIPAKGVKNITPNELKAELKDKKKQFIDVRTQGEFNGYHIPGFKNIPLHQLAQKTDKLSKDKEVVVICQSGMRSQKASKILVKSGFKHVTNVKGGVSAWR</sequence>
<dbReference type="PANTHER" id="PTHR43031">
    <property type="entry name" value="FAD-DEPENDENT OXIDOREDUCTASE"/>
    <property type="match status" value="1"/>
</dbReference>
<dbReference type="STRING" id="255247.ABE41_005705"/>
<evidence type="ECO:0000259" key="1">
    <source>
        <dbReference type="PROSITE" id="PS50206"/>
    </source>
</evidence>
<dbReference type="RefSeq" id="WP_066287374.1">
    <property type="nucleotide sequence ID" value="NZ_CP016761.1"/>
</dbReference>
<dbReference type="PANTHER" id="PTHR43031:SF17">
    <property type="entry name" value="SULFURTRANSFERASE YTWF-RELATED"/>
    <property type="match status" value="1"/>
</dbReference>
<dbReference type="PROSITE" id="PS50206">
    <property type="entry name" value="RHODANESE_3"/>
    <property type="match status" value="1"/>
</dbReference>
<dbReference type="SUPFAM" id="SSF52821">
    <property type="entry name" value="Rhodanese/Cell cycle control phosphatase"/>
    <property type="match status" value="1"/>
</dbReference>